<dbReference type="EMBL" id="GGEC01075241">
    <property type="protein sequence ID" value="MBX55725.1"/>
    <property type="molecule type" value="Transcribed_RNA"/>
</dbReference>
<protein>
    <submittedName>
        <fullName evidence="2">Uncharacterized protein</fullName>
    </submittedName>
</protein>
<reference evidence="2" key="1">
    <citation type="submission" date="2018-02" db="EMBL/GenBank/DDBJ databases">
        <title>Rhizophora mucronata_Transcriptome.</title>
        <authorList>
            <person name="Meera S.P."/>
            <person name="Sreeshan A."/>
            <person name="Augustine A."/>
        </authorList>
    </citation>
    <scope>NUCLEOTIDE SEQUENCE</scope>
    <source>
        <tissue evidence="2">Leaf</tissue>
    </source>
</reference>
<evidence type="ECO:0000256" key="1">
    <source>
        <dbReference type="SAM" id="MobiDB-lite"/>
    </source>
</evidence>
<accession>A0A2P2PM31</accession>
<dbReference type="AlphaFoldDB" id="A0A2P2PM31"/>
<proteinExistence type="predicted"/>
<name>A0A2P2PM31_RHIMU</name>
<feature type="compositionally biased region" description="Basic and acidic residues" evidence="1">
    <location>
        <begin position="1"/>
        <end position="20"/>
    </location>
</feature>
<organism evidence="2">
    <name type="scientific">Rhizophora mucronata</name>
    <name type="common">Asiatic mangrove</name>
    <dbReference type="NCBI Taxonomy" id="61149"/>
    <lineage>
        <taxon>Eukaryota</taxon>
        <taxon>Viridiplantae</taxon>
        <taxon>Streptophyta</taxon>
        <taxon>Embryophyta</taxon>
        <taxon>Tracheophyta</taxon>
        <taxon>Spermatophyta</taxon>
        <taxon>Magnoliopsida</taxon>
        <taxon>eudicotyledons</taxon>
        <taxon>Gunneridae</taxon>
        <taxon>Pentapetalae</taxon>
        <taxon>rosids</taxon>
        <taxon>fabids</taxon>
        <taxon>Malpighiales</taxon>
        <taxon>Rhizophoraceae</taxon>
        <taxon>Rhizophora</taxon>
    </lineage>
</organism>
<sequence>MKKFKAKDQTKTYSVRHDKSTTCSFRKAAKSQ</sequence>
<feature type="region of interest" description="Disordered" evidence="1">
    <location>
        <begin position="1"/>
        <end position="32"/>
    </location>
</feature>
<evidence type="ECO:0000313" key="2">
    <source>
        <dbReference type="EMBL" id="MBX55725.1"/>
    </source>
</evidence>